<organism evidence="3 4">
    <name type="scientific">Rhizobium daejeonense</name>
    <dbReference type="NCBI Taxonomy" id="240521"/>
    <lineage>
        <taxon>Bacteria</taxon>
        <taxon>Pseudomonadati</taxon>
        <taxon>Pseudomonadota</taxon>
        <taxon>Alphaproteobacteria</taxon>
        <taxon>Hyphomicrobiales</taxon>
        <taxon>Rhizobiaceae</taxon>
        <taxon>Rhizobium/Agrobacterium group</taxon>
        <taxon>Rhizobium</taxon>
    </lineage>
</organism>
<dbReference type="PROSITE" id="PS51257">
    <property type="entry name" value="PROKAR_LIPOPROTEIN"/>
    <property type="match status" value="1"/>
</dbReference>
<dbReference type="CDD" id="cd00254">
    <property type="entry name" value="LT-like"/>
    <property type="match status" value="1"/>
</dbReference>
<protein>
    <submittedName>
        <fullName evidence="3">Transglycosylase SLT domain-containing protein</fullName>
    </submittedName>
</protein>
<dbReference type="RefSeq" id="WP_163899816.1">
    <property type="nucleotide sequence ID" value="NZ_CP048427.1"/>
</dbReference>
<evidence type="ECO:0000259" key="2">
    <source>
        <dbReference type="Pfam" id="PF01464"/>
    </source>
</evidence>
<reference evidence="3 4" key="1">
    <citation type="submission" date="2020-02" db="EMBL/GenBank/DDBJ databases">
        <title>Genome sequence of the type strain CCBAU10050 of Rhizobium daejeonense.</title>
        <authorList>
            <person name="Gao J."/>
            <person name="Sun J."/>
        </authorList>
    </citation>
    <scope>NUCLEOTIDE SEQUENCE [LARGE SCALE GENOMIC DNA]</scope>
    <source>
        <strain evidence="3 4">CCBAU10050</strain>
    </source>
</reference>
<comment type="similarity">
    <text evidence="1">Belongs to the virb1 family.</text>
</comment>
<dbReference type="EMBL" id="JAAKZH010000001">
    <property type="protein sequence ID" value="NGO62785.1"/>
    <property type="molecule type" value="Genomic_DNA"/>
</dbReference>
<evidence type="ECO:0000256" key="1">
    <source>
        <dbReference type="ARBA" id="ARBA00009387"/>
    </source>
</evidence>
<name>A0A6M1RV26_9HYPH</name>
<feature type="domain" description="Transglycosylase SLT" evidence="2">
    <location>
        <begin position="212"/>
        <end position="304"/>
    </location>
</feature>
<dbReference type="SUPFAM" id="SSF53955">
    <property type="entry name" value="Lysozyme-like"/>
    <property type="match status" value="1"/>
</dbReference>
<sequence>MIAKRDLRANLGFASILLVGLAGCTSSMEDAAKQELKANPVAGTAAPGTQTAAATTTIADLTPVVDPNAANEPPPIIPGTQTPAPIPIMKATALATAAQTMPAAQAMELVANQQRGTIQTASMPESPNLVTSLPDTAPVAVPTILPAEVTEVQSIVPAQKPGGALAYAAPSGSMSLAALDKQFDVSPPGPPPVIEEPTMKPATTGPTVINALIKKYSKFYEMPEALIHRVVNRESTYNPAAYNNGHYGLMQIKYSTAKSMGYDGPASGLFDAETNLKYAIKYLKGAWLVADNSHDGAVRLYSRGYYYDAKRKGMLDVLDP</sequence>
<dbReference type="Proteomes" id="UP000477849">
    <property type="component" value="Unassembled WGS sequence"/>
</dbReference>
<dbReference type="InterPro" id="IPR008258">
    <property type="entry name" value="Transglycosylase_SLT_dom_1"/>
</dbReference>
<evidence type="ECO:0000313" key="3">
    <source>
        <dbReference type="EMBL" id="NGO62785.1"/>
    </source>
</evidence>
<dbReference type="InterPro" id="IPR023346">
    <property type="entry name" value="Lysozyme-like_dom_sf"/>
</dbReference>
<dbReference type="Gene3D" id="1.10.530.10">
    <property type="match status" value="1"/>
</dbReference>
<gene>
    <name evidence="3" type="ORF">G6N76_03795</name>
</gene>
<keyword evidence="4" id="KW-1185">Reference proteome</keyword>
<dbReference type="Pfam" id="PF01464">
    <property type="entry name" value="SLT"/>
    <property type="match status" value="1"/>
</dbReference>
<proteinExistence type="inferred from homology"/>
<comment type="caution">
    <text evidence="3">The sequence shown here is derived from an EMBL/GenBank/DDBJ whole genome shotgun (WGS) entry which is preliminary data.</text>
</comment>
<dbReference type="AlphaFoldDB" id="A0A6M1RV26"/>
<evidence type="ECO:0000313" key="4">
    <source>
        <dbReference type="Proteomes" id="UP000477849"/>
    </source>
</evidence>
<accession>A0A6M1RV26</accession>